<protein>
    <submittedName>
        <fullName evidence="13">GTPase RsgA</fullName>
    </submittedName>
</protein>
<dbReference type="InterPro" id="IPR027417">
    <property type="entry name" value="P-loop_NTPase"/>
</dbReference>
<dbReference type="SUPFAM" id="SSF52540">
    <property type="entry name" value="P-loop containing nucleoside triphosphate hydrolases"/>
    <property type="match status" value="1"/>
</dbReference>
<dbReference type="Proteomes" id="UP000217784">
    <property type="component" value="Unassembled WGS sequence"/>
</dbReference>
<dbReference type="InterPro" id="IPR031944">
    <property type="entry name" value="RsgA_N"/>
</dbReference>
<dbReference type="GO" id="GO:0005525">
    <property type="term" value="F:GTP binding"/>
    <property type="evidence" value="ECO:0007669"/>
    <property type="project" value="UniProtKB-KW"/>
</dbReference>
<name>A0A2A2H9K9_METBR</name>
<dbReference type="NCBIfam" id="TIGR00157">
    <property type="entry name" value="ribosome small subunit-dependent GTPase A"/>
    <property type="match status" value="1"/>
</dbReference>
<comment type="caution">
    <text evidence="13">The sequence shown here is derived from an EMBL/GenBank/DDBJ whole genome shotgun (WGS) entry which is preliminary data.</text>
</comment>
<feature type="domain" description="CP-type G" evidence="12">
    <location>
        <begin position="100"/>
        <end position="255"/>
    </location>
</feature>
<dbReference type="PROSITE" id="PS50936">
    <property type="entry name" value="ENGC_GTPASE"/>
    <property type="match status" value="1"/>
</dbReference>
<dbReference type="Gene3D" id="1.10.40.50">
    <property type="entry name" value="Probable gtpase engc, domain 3"/>
    <property type="match status" value="1"/>
</dbReference>
<evidence type="ECO:0000259" key="11">
    <source>
        <dbReference type="PROSITE" id="PS50936"/>
    </source>
</evidence>
<keyword evidence="7" id="KW-0862">Zinc</keyword>
<evidence type="ECO:0000256" key="4">
    <source>
        <dbReference type="ARBA" id="ARBA00022730"/>
    </source>
</evidence>
<keyword evidence="4" id="KW-0699">rRNA-binding</keyword>
<dbReference type="Pfam" id="PF03193">
    <property type="entry name" value="RsgA_GTPase"/>
    <property type="match status" value="1"/>
</dbReference>
<keyword evidence="1" id="KW-0963">Cytoplasm</keyword>
<dbReference type="InterPro" id="IPR012340">
    <property type="entry name" value="NA-bd_OB-fold"/>
</dbReference>
<dbReference type="PANTHER" id="PTHR32120">
    <property type="entry name" value="SMALL RIBOSOMAL SUBUNIT BIOGENESIS GTPASE RSGA"/>
    <property type="match status" value="1"/>
</dbReference>
<dbReference type="OrthoDB" id="69796at2157"/>
<dbReference type="HAMAP" id="MF_01820">
    <property type="entry name" value="GTPase_RsgA"/>
    <property type="match status" value="1"/>
</dbReference>
<feature type="domain" description="EngC GTPase" evidence="11">
    <location>
        <begin position="106"/>
        <end position="253"/>
    </location>
</feature>
<evidence type="ECO:0000256" key="5">
    <source>
        <dbReference type="ARBA" id="ARBA00022741"/>
    </source>
</evidence>
<keyword evidence="3" id="KW-0479">Metal-binding</keyword>
<dbReference type="GO" id="GO:0046872">
    <property type="term" value="F:metal ion binding"/>
    <property type="evidence" value="ECO:0007669"/>
    <property type="project" value="UniProtKB-KW"/>
</dbReference>
<dbReference type="AlphaFoldDB" id="A0A2A2H9K9"/>
<evidence type="ECO:0000256" key="2">
    <source>
        <dbReference type="ARBA" id="ARBA00022517"/>
    </source>
</evidence>
<accession>A0A2A2H9K9</accession>
<keyword evidence="9" id="KW-0342">GTP-binding</keyword>
<dbReference type="GO" id="GO:0019843">
    <property type="term" value="F:rRNA binding"/>
    <property type="evidence" value="ECO:0007669"/>
    <property type="project" value="UniProtKB-KW"/>
</dbReference>
<proteinExistence type="inferred from homology"/>
<keyword evidence="2" id="KW-0690">Ribosome biogenesis</keyword>
<keyword evidence="14" id="KW-1185">Reference proteome</keyword>
<dbReference type="CDD" id="cd01854">
    <property type="entry name" value="YjeQ_EngC"/>
    <property type="match status" value="1"/>
</dbReference>
<feature type="region of interest" description="Disordered" evidence="10">
    <location>
        <begin position="315"/>
        <end position="335"/>
    </location>
</feature>
<dbReference type="SUPFAM" id="SSF50249">
    <property type="entry name" value="Nucleic acid-binding proteins"/>
    <property type="match status" value="1"/>
</dbReference>
<dbReference type="Gene3D" id="3.40.50.300">
    <property type="entry name" value="P-loop containing nucleotide triphosphate hydrolases"/>
    <property type="match status" value="1"/>
</dbReference>
<keyword evidence="6" id="KW-0378">Hydrolase</keyword>
<evidence type="ECO:0000256" key="7">
    <source>
        <dbReference type="ARBA" id="ARBA00022833"/>
    </source>
</evidence>
<evidence type="ECO:0000256" key="3">
    <source>
        <dbReference type="ARBA" id="ARBA00022723"/>
    </source>
</evidence>
<dbReference type="InterPro" id="IPR010914">
    <property type="entry name" value="RsgA_GTPase_dom"/>
</dbReference>
<dbReference type="Gene3D" id="2.40.50.140">
    <property type="entry name" value="Nucleic acid-binding proteins"/>
    <property type="match status" value="1"/>
</dbReference>
<evidence type="ECO:0000313" key="14">
    <source>
        <dbReference type="Proteomes" id="UP000217784"/>
    </source>
</evidence>
<evidence type="ECO:0000256" key="9">
    <source>
        <dbReference type="ARBA" id="ARBA00023134"/>
    </source>
</evidence>
<dbReference type="RefSeq" id="WP_069583536.1">
    <property type="nucleotide sequence ID" value="NZ_LMVM01000001.1"/>
</dbReference>
<keyword evidence="5" id="KW-0547">Nucleotide-binding</keyword>
<dbReference type="PANTHER" id="PTHR32120:SF10">
    <property type="entry name" value="SMALL RIBOSOMAL SUBUNIT BIOGENESIS GTPASE RSGA"/>
    <property type="match status" value="1"/>
</dbReference>
<dbReference type="PROSITE" id="PS51721">
    <property type="entry name" value="G_CP"/>
    <property type="match status" value="1"/>
</dbReference>
<evidence type="ECO:0000256" key="8">
    <source>
        <dbReference type="ARBA" id="ARBA00022884"/>
    </source>
</evidence>
<dbReference type="InterPro" id="IPR030378">
    <property type="entry name" value="G_CP_dom"/>
</dbReference>
<dbReference type="EMBL" id="LMVM01000001">
    <property type="protein sequence ID" value="PAV06089.1"/>
    <property type="molecule type" value="Genomic_DNA"/>
</dbReference>
<evidence type="ECO:0000313" key="13">
    <source>
        <dbReference type="EMBL" id="PAV06089.1"/>
    </source>
</evidence>
<evidence type="ECO:0000259" key="12">
    <source>
        <dbReference type="PROSITE" id="PS51721"/>
    </source>
</evidence>
<dbReference type="InterPro" id="IPR004881">
    <property type="entry name" value="Ribosome_biogen_GTPase_RsgA"/>
</dbReference>
<evidence type="ECO:0000256" key="10">
    <source>
        <dbReference type="SAM" id="MobiDB-lite"/>
    </source>
</evidence>
<evidence type="ECO:0000256" key="1">
    <source>
        <dbReference type="ARBA" id="ARBA00022490"/>
    </source>
</evidence>
<keyword evidence="8" id="KW-0694">RNA-binding</keyword>
<dbReference type="GO" id="GO:0042254">
    <property type="term" value="P:ribosome biogenesis"/>
    <property type="evidence" value="ECO:0007669"/>
    <property type="project" value="UniProtKB-KW"/>
</dbReference>
<dbReference type="GO" id="GO:0003924">
    <property type="term" value="F:GTPase activity"/>
    <property type="evidence" value="ECO:0007669"/>
    <property type="project" value="InterPro"/>
</dbReference>
<dbReference type="Pfam" id="PF16745">
    <property type="entry name" value="RsgA_N"/>
    <property type="match status" value="1"/>
</dbReference>
<reference evidence="13 14" key="1">
    <citation type="journal article" date="2017" name="BMC Genomics">
        <title>Genomic analysis of methanogenic archaea reveals a shift towards energy conservation.</title>
        <authorList>
            <person name="Gilmore S.P."/>
            <person name="Henske J.K."/>
            <person name="Sexton J.A."/>
            <person name="Solomon K.V."/>
            <person name="Seppala S."/>
            <person name="Yoo J.I."/>
            <person name="Huyett L.M."/>
            <person name="Pressman A."/>
            <person name="Cogan J.Z."/>
            <person name="Kivenson V."/>
            <person name="Peng X."/>
            <person name="Tan Y."/>
            <person name="Valentine D.L."/>
            <person name="O'Malley M.A."/>
        </authorList>
    </citation>
    <scope>NUCLEOTIDE SEQUENCE [LARGE SCALE GENOMIC DNA]</scope>
    <source>
        <strain evidence="13 14">M.o.H.</strain>
    </source>
</reference>
<sequence length="351" mass="39607">MNNLLKKLGWNAFFGKHFREYAELYEPARVSTVYKNGYKVYTKTGEVRARVSGNLRQNGELPAVGDWVAISKDDIGSAVIHAILPRKNKFSRKGAGNVTEEQIIATNIDTVFIVTSLNKDFNLRRIERYLAIANESKIEPVVVLSKSDLCKDVSQKIRDVQEIAPNTNVVAISSIENKGIDQLSPYLKDGKTATLLGSSGVGKSTLINILEGYERQNVGAIRKKDSRGRHVTTEREIILLENGGLIIDNPGMRELQLWDAGEGLIDLFSDIVELEMQCKFFDCLHETEPGCAVKKAIKDGTLSNKRLESYRKLQREMQGVERKKNPKLAEKKKWKDIKKMAKEIKKTRKIK</sequence>
<organism evidence="13 14">
    <name type="scientific">Methanobacterium bryantii</name>
    <dbReference type="NCBI Taxonomy" id="2161"/>
    <lineage>
        <taxon>Archaea</taxon>
        <taxon>Methanobacteriati</taxon>
        <taxon>Methanobacteriota</taxon>
        <taxon>Methanomada group</taxon>
        <taxon>Methanobacteria</taxon>
        <taxon>Methanobacteriales</taxon>
        <taxon>Methanobacteriaceae</taxon>
        <taxon>Methanobacterium</taxon>
    </lineage>
</organism>
<evidence type="ECO:0000256" key="6">
    <source>
        <dbReference type="ARBA" id="ARBA00022801"/>
    </source>
</evidence>
<gene>
    <name evidence="13" type="ORF">ASJ80_14735</name>
</gene>